<dbReference type="EMBL" id="JAUSUY010000016">
    <property type="protein sequence ID" value="MDT3428004.1"/>
    <property type="molecule type" value="Genomic_DNA"/>
</dbReference>
<feature type="domain" description="6-hydroxymethylpterin diphosphokinase MptE-like" evidence="1">
    <location>
        <begin position="210"/>
        <end position="378"/>
    </location>
</feature>
<dbReference type="InterPro" id="IPR045376">
    <property type="entry name" value="Maf_N"/>
</dbReference>
<dbReference type="Pfam" id="PF20157">
    <property type="entry name" value="Maf_flag10_N"/>
    <property type="match status" value="1"/>
</dbReference>
<gene>
    <name evidence="3" type="ORF">J2Z22_003594</name>
</gene>
<protein>
    <recommendedName>
        <fullName evidence="5">DUF115 domain-containing protein</fullName>
    </recommendedName>
</protein>
<feature type="domain" description="Glycosyltransferase Maf N-terminal" evidence="2">
    <location>
        <begin position="80"/>
        <end position="131"/>
    </location>
</feature>
<proteinExistence type="predicted"/>
<evidence type="ECO:0000259" key="2">
    <source>
        <dbReference type="Pfam" id="PF20157"/>
    </source>
</evidence>
<dbReference type="Proteomes" id="UP001248709">
    <property type="component" value="Unassembled WGS sequence"/>
</dbReference>
<dbReference type="InterPro" id="IPR002826">
    <property type="entry name" value="MptE-like"/>
</dbReference>
<sequence>MMSYAAQNMHYLKEKYNHTYNMLQNYPNNDRLYQQIIMQDGLKNIIFPTSTGTELYLYERQNTVLSLALWMQSIAEMLSKYDHILLYGLGLGYHLKLLLEHYPNKWIYVYEPDADMFMTALATEDFSSLLSHPNVKAVGVGQTIEEKRQVIYPICNLAQGSCAFITIPFYEQRNPEELNRFREEFPVTVSEYNVNQSTLIRFKDDWMHNRLNHLATNLNSYSITGFKDRLAEIPALIVGSGPSLQQDIETVRKLKSHCLVIAAGSSLQALLHHEITPHIVVVVDGGPVVENIFQASESLQIPIVYTSTSNYKVTDKTQASRIHVFDDTDRVTCYFMGEDEREPVFRSLASVSGMAVQVAAYLGCTTIALAGQDFSFPEDRHYAEGVAHIGEQQRQATVQSADIYVDNVKGGQNRITLPYKVLQRNMEEVISWYPNIHFINTSKIGASIAGTEWLAAEQLYEQWQQGSVVQQDWFEKEIVHNAAGYGSERMEHTTAKLASVPGKLERIQQTLRGIIRQLSRLAELSRKNPQKCLNSMRVIERDWSSIVDEEVFNILFEPLLPAELQFFDSHLSLIIEEQNIIKKAKYFETYLGKIVQEISKTVPKLEGLYREAKERINGGNSG</sequence>
<keyword evidence="4" id="KW-1185">Reference proteome</keyword>
<dbReference type="PANTHER" id="PTHR41786">
    <property type="entry name" value="MOTILITY ACCESSORY FACTOR MAF"/>
    <property type="match status" value="1"/>
</dbReference>
<dbReference type="PANTHER" id="PTHR41786:SF1">
    <property type="entry name" value="6-HYDROXYMETHYLPTERIN DIPHOSPHOKINASE MPTE-LIKE DOMAIN-CONTAINING PROTEIN"/>
    <property type="match status" value="1"/>
</dbReference>
<evidence type="ECO:0008006" key="5">
    <source>
        <dbReference type="Google" id="ProtNLM"/>
    </source>
</evidence>
<accession>A0ABU3HB11</accession>
<name>A0ABU3HB11_9BACL</name>
<dbReference type="Pfam" id="PF01973">
    <property type="entry name" value="MptE-like"/>
    <property type="match status" value="1"/>
</dbReference>
<evidence type="ECO:0000259" key="1">
    <source>
        <dbReference type="Pfam" id="PF01973"/>
    </source>
</evidence>
<reference evidence="3 4" key="1">
    <citation type="submission" date="2023-07" db="EMBL/GenBank/DDBJ databases">
        <title>Genomic Encyclopedia of Type Strains, Phase IV (KMG-IV): sequencing the most valuable type-strain genomes for metagenomic binning, comparative biology and taxonomic classification.</title>
        <authorList>
            <person name="Goeker M."/>
        </authorList>
    </citation>
    <scope>NUCLEOTIDE SEQUENCE [LARGE SCALE GENOMIC DNA]</scope>
    <source>
        <strain evidence="3 4">T98</strain>
    </source>
</reference>
<evidence type="ECO:0000313" key="4">
    <source>
        <dbReference type="Proteomes" id="UP001248709"/>
    </source>
</evidence>
<evidence type="ECO:0000313" key="3">
    <source>
        <dbReference type="EMBL" id="MDT3428004.1"/>
    </source>
</evidence>
<comment type="caution">
    <text evidence="3">The sequence shown here is derived from an EMBL/GenBank/DDBJ whole genome shotgun (WGS) entry which is preliminary data.</text>
</comment>
<dbReference type="RefSeq" id="WP_084463236.1">
    <property type="nucleotide sequence ID" value="NZ_JAUSUY010000016.1"/>
</dbReference>
<organism evidence="3 4">
    <name type="scientific">Paenibacillus forsythiae</name>
    <dbReference type="NCBI Taxonomy" id="365616"/>
    <lineage>
        <taxon>Bacteria</taxon>
        <taxon>Bacillati</taxon>
        <taxon>Bacillota</taxon>
        <taxon>Bacilli</taxon>
        <taxon>Bacillales</taxon>
        <taxon>Paenibacillaceae</taxon>
        <taxon>Paenibacillus</taxon>
    </lineage>
</organism>